<dbReference type="Proteomes" id="UP000051260">
    <property type="component" value="Unassembled WGS sequence"/>
</dbReference>
<dbReference type="EMBL" id="CYUD01000001">
    <property type="protein sequence ID" value="CUJ86052.1"/>
    <property type="molecule type" value="Genomic_DNA"/>
</dbReference>
<protein>
    <submittedName>
        <fullName evidence="1">Uncharacterized protein</fullName>
    </submittedName>
</protein>
<proteinExistence type="predicted"/>
<reference evidence="2" key="1">
    <citation type="submission" date="2015-09" db="EMBL/GenBank/DDBJ databases">
        <authorList>
            <person name="Rodrigo-Torres L."/>
            <person name="Arahal D.R."/>
        </authorList>
    </citation>
    <scope>NUCLEOTIDE SEQUENCE [LARGE SCALE GENOMIC DNA]</scope>
    <source>
        <strain evidence="2">CECT 5091</strain>
    </source>
</reference>
<dbReference type="AlphaFoldDB" id="A0A0P1I2H8"/>
<gene>
    <name evidence="1" type="ORF">RUE5091_00418</name>
</gene>
<dbReference type="RefSeq" id="WP_058280191.1">
    <property type="nucleotide sequence ID" value="NZ_CYUD01000001.1"/>
</dbReference>
<dbReference type="OrthoDB" id="7866873at2"/>
<keyword evidence="2" id="KW-1185">Reference proteome</keyword>
<name>A0A0P1I2H8_9RHOB</name>
<evidence type="ECO:0000313" key="2">
    <source>
        <dbReference type="Proteomes" id="UP000051260"/>
    </source>
</evidence>
<organism evidence="1 2">
    <name type="scientific">Ruegeria denitrificans</name>
    <dbReference type="NCBI Taxonomy" id="1715692"/>
    <lineage>
        <taxon>Bacteria</taxon>
        <taxon>Pseudomonadati</taxon>
        <taxon>Pseudomonadota</taxon>
        <taxon>Alphaproteobacteria</taxon>
        <taxon>Rhodobacterales</taxon>
        <taxon>Roseobacteraceae</taxon>
        <taxon>Ruegeria</taxon>
    </lineage>
</organism>
<accession>A0A0P1I2H8</accession>
<evidence type="ECO:0000313" key="1">
    <source>
        <dbReference type="EMBL" id="CUJ86052.1"/>
    </source>
</evidence>
<sequence length="119" mass="13480">MFVKSNTELLDPILVRNASTELDCETAALLRATIRPVFDTAASWSNLTDILKDKGYRLAFRQGRLCITDRATDERICGIRFLGFEFRELVRRLGRPIVVARGNDADGDILAERPEPQRT</sequence>
<dbReference type="STRING" id="1715692.RUE5091_00418"/>